<dbReference type="GO" id="GO:0016747">
    <property type="term" value="F:acyltransferase activity, transferring groups other than amino-acyl groups"/>
    <property type="evidence" value="ECO:0007669"/>
    <property type="project" value="InterPro"/>
</dbReference>
<dbReference type="GO" id="GO:0009103">
    <property type="term" value="P:lipopolysaccharide biosynthetic process"/>
    <property type="evidence" value="ECO:0007669"/>
    <property type="project" value="TreeGrafter"/>
</dbReference>
<dbReference type="Pfam" id="PF01757">
    <property type="entry name" value="Acyl_transf_3"/>
    <property type="match status" value="1"/>
</dbReference>
<evidence type="ECO:0000313" key="4">
    <source>
        <dbReference type="EMBL" id="PMD05188.1"/>
    </source>
</evidence>
<organism evidence="4 5">
    <name type="scientific">Brevibacterium paucivorans</name>
    <dbReference type="NCBI Taxonomy" id="170994"/>
    <lineage>
        <taxon>Bacteria</taxon>
        <taxon>Bacillati</taxon>
        <taxon>Actinomycetota</taxon>
        <taxon>Actinomycetes</taxon>
        <taxon>Micrococcales</taxon>
        <taxon>Brevibacteriaceae</taxon>
        <taxon>Brevibacterium</taxon>
    </lineage>
</organism>
<feature type="transmembrane region" description="Helical" evidence="1">
    <location>
        <begin position="27"/>
        <end position="45"/>
    </location>
</feature>
<dbReference type="Proteomes" id="UP000235598">
    <property type="component" value="Unassembled WGS sequence"/>
</dbReference>
<dbReference type="EMBL" id="PNHK01000003">
    <property type="protein sequence ID" value="PMD05188.1"/>
    <property type="molecule type" value="Genomic_DNA"/>
</dbReference>
<comment type="caution">
    <text evidence="4">The sequence shown here is derived from an EMBL/GenBank/DDBJ whole genome shotgun (WGS) entry which is preliminary data.</text>
</comment>
<dbReference type="PANTHER" id="PTHR23028">
    <property type="entry name" value="ACETYLTRANSFERASE"/>
    <property type="match status" value="1"/>
</dbReference>
<feature type="transmembrane region" description="Helical" evidence="1">
    <location>
        <begin position="91"/>
        <end position="110"/>
    </location>
</feature>
<keyword evidence="1" id="KW-1133">Transmembrane helix</keyword>
<evidence type="ECO:0000259" key="2">
    <source>
        <dbReference type="Pfam" id="PF01757"/>
    </source>
</evidence>
<keyword evidence="4" id="KW-0808">Transferase</keyword>
<reference evidence="4 5" key="1">
    <citation type="submission" date="2017-09" db="EMBL/GenBank/DDBJ databases">
        <title>Bacterial strain isolated from the female urinary microbiota.</title>
        <authorList>
            <person name="Thomas-White K."/>
            <person name="Kumar N."/>
            <person name="Forster S."/>
            <person name="Putonti C."/>
            <person name="Lawley T."/>
            <person name="Wolfe A.J."/>
        </authorList>
    </citation>
    <scope>NUCLEOTIDE SEQUENCE [LARGE SCALE GENOMIC DNA]</scope>
    <source>
        <strain evidence="4 5">UMB1301</strain>
    </source>
</reference>
<dbReference type="PANTHER" id="PTHR23028:SF53">
    <property type="entry name" value="ACYL_TRANSF_3 DOMAIN-CONTAINING PROTEIN"/>
    <property type="match status" value="1"/>
</dbReference>
<protein>
    <submittedName>
        <fullName evidence="4">Acyltransferase</fullName>
    </submittedName>
</protein>
<feature type="domain" description="SGNH" evidence="3">
    <location>
        <begin position="484"/>
        <end position="702"/>
    </location>
</feature>
<keyword evidence="4" id="KW-0012">Acyltransferase</keyword>
<dbReference type="AlphaFoldDB" id="A0A2N6VMD4"/>
<dbReference type="InterPro" id="IPR002656">
    <property type="entry name" value="Acyl_transf_3_dom"/>
</dbReference>
<evidence type="ECO:0000313" key="5">
    <source>
        <dbReference type="Proteomes" id="UP000235598"/>
    </source>
</evidence>
<name>A0A2N6VMD4_9MICO</name>
<feature type="transmembrane region" description="Helical" evidence="1">
    <location>
        <begin position="51"/>
        <end position="70"/>
    </location>
</feature>
<accession>A0A2N6VMD4</accession>
<dbReference type="GO" id="GO:0016020">
    <property type="term" value="C:membrane"/>
    <property type="evidence" value="ECO:0007669"/>
    <property type="project" value="TreeGrafter"/>
</dbReference>
<feature type="transmembrane region" description="Helical" evidence="1">
    <location>
        <begin position="346"/>
        <end position="367"/>
    </location>
</feature>
<dbReference type="InterPro" id="IPR050879">
    <property type="entry name" value="Acyltransferase_3"/>
</dbReference>
<feature type="transmembrane region" description="Helical" evidence="1">
    <location>
        <begin position="164"/>
        <end position="182"/>
    </location>
</feature>
<gene>
    <name evidence="4" type="ORF">CJ199_08880</name>
</gene>
<feature type="transmembrane region" description="Helical" evidence="1">
    <location>
        <begin position="202"/>
        <end position="220"/>
    </location>
</feature>
<dbReference type="Pfam" id="PF19040">
    <property type="entry name" value="SGNH"/>
    <property type="match status" value="1"/>
</dbReference>
<feature type="transmembrane region" description="Helical" evidence="1">
    <location>
        <begin position="387"/>
        <end position="407"/>
    </location>
</feature>
<feature type="domain" description="Acyltransferase 3" evidence="2">
    <location>
        <begin position="24"/>
        <end position="363"/>
    </location>
</feature>
<evidence type="ECO:0000256" key="1">
    <source>
        <dbReference type="SAM" id="Phobius"/>
    </source>
</evidence>
<feature type="transmembrane region" description="Helical" evidence="1">
    <location>
        <begin position="226"/>
        <end position="248"/>
    </location>
</feature>
<dbReference type="InterPro" id="IPR043968">
    <property type="entry name" value="SGNH"/>
</dbReference>
<sequence length="716" mass="77770">MASGVEWFIMTTSRPSSAQRFRPEIQFLRALAVVAVVVYHINPAWLPGGFVGVDVFFVISGFLITAGILNRIETTGQFSLMQFWANRARRILPAATVTIVVASVLSLWLLPLTRLKDAATQGIASALYIQNFALARQSVDYMAADAKPTPFQHFWSLSLEEQFYVVWPLLVVAAGLIAGQVLRRYPTGFYQHRRRFRGITVVFFFVFVAISFLASVVHVASGDPAAYFVTWTRLWELGAGGLLACVLIEWTSHPWLRLALQWCGLAAIVSSAVMYSSATPFPGVAALLPIAGTVAVIAAGTTSGASSPDRVMRLAPIQRVGDWSYSLYLWHFPVVVFAGARIDGGITALGGLLVFAVSLALACGSYYLVERPILSWTWLKTRHAHTVVGAVAVAAVGAVVAVVPGWVSAHELRQQNLRDDVLAAPTVDLPTKLAPGYGSLREYDYDVFFGEDTTIEPAPISARESEPKFPECSFEVPVPVSEKRTRDCVIAGSDGERTIAVVGDSHAAQWVPALRKVVAGTDWRVVVYLRQKCPFTVGAFNAERSGGLQCQDANRDVVERLKKDRPEVVLTSGLVRGDAVAQGGEKVPGTKGFADVFRELSGEGTKVLAFVDSPNPPGDMPECVSENMDDPSACDFKRSEAKLDQGTNAAMREAAREVSDVELVETADAFCVKDVCPAVAGSRLVYRDSNHVSPAYAETLESWLEPIFAEMTEAQT</sequence>
<feature type="transmembrane region" description="Helical" evidence="1">
    <location>
        <begin position="281"/>
        <end position="302"/>
    </location>
</feature>
<keyword evidence="1" id="KW-0472">Membrane</keyword>
<feature type="transmembrane region" description="Helical" evidence="1">
    <location>
        <begin position="255"/>
        <end position="275"/>
    </location>
</feature>
<keyword evidence="1" id="KW-0812">Transmembrane</keyword>
<feature type="transmembrane region" description="Helical" evidence="1">
    <location>
        <begin position="323"/>
        <end position="340"/>
    </location>
</feature>
<proteinExistence type="predicted"/>
<evidence type="ECO:0000259" key="3">
    <source>
        <dbReference type="Pfam" id="PF19040"/>
    </source>
</evidence>